<proteinExistence type="predicted"/>
<name>A0A9X0SPU0_BACCE</name>
<keyword evidence="1" id="KW-0472">Membrane</keyword>
<sequence>MLILIHKIIENPHLFVVGALSIALLLSLLPTSKGNYRGTIRFPPPTKEMQDEFDMFLGINKECSPSKDD</sequence>
<reference evidence="2 3" key="1">
    <citation type="submission" date="2015-12" db="EMBL/GenBank/DDBJ databases">
        <title>Bacillus cereus Group isolate.</title>
        <authorList>
            <person name="Kovac J."/>
        </authorList>
    </citation>
    <scope>NUCLEOTIDE SEQUENCE [LARGE SCALE GENOMIC DNA]</scope>
    <source>
        <strain evidence="2 3">FSL K6-0073</strain>
    </source>
</reference>
<gene>
    <name evidence="2" type="ORF">AT268_31170</name>
</gene>
<evidence type="ECO:0000313" key="3">
    <source>
        <dbReference type="Proteomes" id="UP000075476"/>
    </source>
</evidence>
<keyword evidence="1" id="KW-1133">Transmembrane helix</keyword>
<dbReference type="Proteomes" id="UP000075476">
    <property type="component" value="Unassembled WGS sequence"/>
</dbReference>
<accession>A0A9X0SPU0</accession>
<dbReference type="AlphaFoldDB" id="A0A9X0SPU0"/>
<protein>
    <submittedName>
        <fullName evidence="2">Uncharacterized protein</fullName>
    </submittedName>
</protein>
<evidence type="ECO:0000256" key="1">
    <source>
        <dbReference type="SAM" id="Phobius"/>
    </source>
</evidence>
<organism evidence="2 3">
    <name type="scientific">Bacillus cereus</name>
    <dbReference type="NCBI Taxonomy" id="1396"/>
    <lineage>
        <taxon>Bacteria</taxon>
        <taxon>Bacillati</taxon>
        <taxon>Bacillota</taxon>
        <taxon>Bacilli</taxon>
        <taxon>Bacillales</taxon>
        <taxon>Bacillaceae</taxon>
        <taxon>Bacillus</taxon>
        <taxon>Bacillus cereus group</taxon>
    </lineage>
</organism>
<keyword evidence="1" id="KW-0812">Transmembrane</keyword>
<evidence type="ECO:0000313" key="2">
    <source>
        <dbReference type="EMBL" id="KXY51006.1"/>
    </source>
</evidence>
<dbReference type="RefSeq" id="WP_061662346.1">
    <property type="nucleotide sequence ID" value="NZ_LOMO01000001.1"/>
</dbReference>
<comment type="caution">
    <text evidence="2">The sequence shown here is derived from an EMBL/GenBank/DDBJ whole genome shotgun (WGS) entry which is preliminary data.</text>
</comment>
<feature type="transmembrane region" description="Helical" evidence="1">
    <location>
        <begin position="12"/>
        <end position="31"/>
    </location>
</feature>
<dbReference type="EMBL" id="LOMO01000001">
    <property type="protein sequence ID" value="KXY51006.1"/>
    <property type="molecule type" value="Genomic_DNA"/>
</dbReference>